<proteinExistence type="predicted"/>
<protein>
    <submittedName>
        <fullName evidence="1">Putative LOC101234556 [Hydra vulgaris]</fullName>
    </submittedName>
</protein>
<accession>A0A0K2TLE3</accession>
<dbReference type="EMBL" id="HACA01009289">
    <property type="protein sequence ID" value="CDW26650.1"/>
    <property type="molecule type" value="Transcribed_RNA"/>
</dbReference>
<organism evidence="1">
    <name type="scientific">Lepeophtheirus salmonis</name>
    <name type="common">Salmon louse</name>
    <name type="synonym">Caligus salmonis</name>
    <dbReference type="NCBI Taxonomy" id="72036"/>
    <lineage>
        <taxon>Eukaryota</taxon>
        <taxon>Metazoa</taxon>
        <taxon>Ecdysozoa</taxon>
        <taxon>Arthropoda</taxon>
        <taxon>Crustacea</taxon>
        <taxon>Multicrustacea</taxon>
        <taxon>Hexanauplia</taxon>
        <taxon>Copepoda</taxon>
        <taxon>Siphonostomatoida</taxon>
        <taxon>Caligidae</taxon>
        <taxon>Lepeophtheirus</taxon>
    </lineage>
</organism>
<reference evidence="1" key="1">
    <citation type="submission" date="2014-05" db="EMBL/GenBank/DDBJ databases">
        <authorList>
            <person name="Chronopoulou M."/>
        </authorList>
    </citation>
    <scope>NUCLEOTIDE SEQUENCE</scope>
    <source>
        <tissue evidence="1">Whole organism</tissue>
    </source>
</reference>
<name>A0A0K2TLE3_LEPSM</name>
<dbReference type="AlphaFoldDB" id="A0A0K2TLE3"/>
<evidence type="ECO:0000313" key="1">
    <source>
        <dbReference type="EMBL" id="CDW26650.1"/>
    </source>
</evidence>
<sequence>MSIGNQDKSWAPHIVCNTCKINLSRSIEEKLNKMSFGVPIVWRKPKDHFSNCYFCLVKTFRFSNKNKCHIVYPNLCSATRPILHSDQIAVPTYESPLENQGDVERNYPDFEILEDASCKYKEFDQQ</sequence>